<comment type="similarity">
    <text evidence="2">Belongs to the fungal hydrophobin family.</text>
</comment>
<feature type="signal peptide" evidence="2">
    <location>
        <begin position="1"/>
        <end position="19"/>
    </location>
</feature>
<evidence type="ECO:0000313" key="4">
    <source>
        <dbReference type="Proteomes" id="UP001153618"/>
    </source>
</evidence>
<dbReference type="Pfam" id="PF01185">
    <property type="entry name" value="Hydrophobin"/>
    <property type="match status" value="1"/>
</dbReference>
<organism evidence="3 4">
    <name type="scientific">Penicillium olsonii</name>
    <dbReference type="NCBI Taxonomy" id="99116"/>
    <lineage>
        <taxon>Eukaryota</taxon>
        <taxon>Fungi</taxon>
        <taxon>Dikarya</taxon>
        <taxon>Ascomycota</taxon>
        <taxon>Pezizomycotina</taxon>
        <taxon>Eurotiomycetes</taxon>
        <taxon>Eurotiomycetidae</taxon>
        <taxon>Eurotiales</taxon>
        <taxon>Aspergillaceae</taxon>
        <taxon>Penicillium</taxon>
    </lineage>
</organism>
<dbReference type="GO" id="GO:0005199">
    <property type="term" value="F:structural constituent of cell wall"/>
    <property type="evidence" value="ECO:0007669"/>
    <property type="project" value="InterPro"/>
</dbReference>
<keyword evidence="2" id="KW-0732">Signal</keyword>
<name>A0A9W4HMY5_PENOL</name>
<protein>
    <recommendedName>
        <fullName evidence="2">Hydrophobin</fullName>
    </recommendedName>
</protein>
<evidence type="ECO:0000313" key="3">
    <source>
        <dbReference type="EMBL" id="CAG8068497.1"/>
    </source>
</evidence>
<reference evidence="3" key="1">
    <citation type="submission" date="2021-07" db="EMBL/GenBank/DDBJ databases">
        <authorList>
            <person name="Branca A.L. A."/>
        </authorList>
    </citation>
    <scope>NUCLEOTIDE SEQUENCE</scope>
</reference>
<keyword evidence="1 2" id="KW-1015">Disulfide bond</keyword>
<evidence type="ECO:0000256" key="2">
    <source>
        <dbReference type="RuleBase" id="RU365009"/>
    </source>
</evidence>
<keyword evidence="2" id="KW-0134">Cell wall</keyword>
<gene>
    <name evidence="3" type="ORF">POLS_LOCUS3749</name>
</gene>
<evidence type="ECO:0000256" key="1">
    <source>
        <dbReference type="ARBA" id="ARBA00023157"/>
    </source>
</evidence>
<keyword evidence="4" id="KW-1185">Reference proteome</keyword>
<dbReference type="AlphaFoldDB" id="A0A9W4HMY5"/>
<dbReference type="OrthoDB" id="4225815at2759"/>
<dbReference type="EMBL" id="CAJVOS010000018">
    <property type="protein sequence ID" value="CAG8068497.1"/>
    <property type="molecule type" value="Genomic_DNA"/>
</dbReference>
<sequence length="131" mass="13292">MRFFALSVLSLVGAGMVSALPSENFSVKRGESTEDKVNAAAAALAGKKLEHESETSKCVGPLLCCGSLTTPLDPVVDPLLLALGVDAASIVGSVGLLCHGYDPKCDSEPQCCTEANLLGGTVALGCAALKK</sequence>
<keyword evidence="2" id="KW-0964">Secreted</keyword>
<dbReference type="GO" id="GO:0009277">
    <property type="term" value="C:fungal-type cell wall"/>
    <property type="evidence" value="ECO:0007669"/>
    <property type="project" value="InterPro"/>
</dbReference>
<dbReference type="Proteomes" id="UP001153618">
    <property type="component" value="Unassembled WGS sequence"/>
</dbReference>
<comment type="subcellular location">
    <subcellularLocation>
        <location evidence="2">Secreted</location>
        <location evidence="2">Cell wall</location>
    </subcellularLocation>
</comment>
<comment type="caution">
    <text evidence="3">The sequence shown here is derived from an EMBL/GenBank/DDBJ whole genome shotgun (WGS) entry which is preliminary data.</text>
</comment>
<accession>A0A9W4HMY5</accession>
<dbReference type="CDD" id="cd23507">
    <property type="entry name" value="hydrophobin_I"/>
    <property type="match status" value="1"/>
</dbReference>
<proteinExistence type="inferred from homology"/>
<dbReference type="InterPro" id="IPR001338">
    <property type="entry name" value="Class_I_Hydrophobin"/>
</dbReference>
<feature type="chain" id="PRO_5041016028" description="Hydrophobin" evidence="2">
    <location>
        <begin position="20"/>
        <end position="131"/>
    </location>
</feature>